<dbReference type="EMBL" id="JAFDST010000004">
    <property type="protein sequence ID" value="MBP1083064.1"/>
    <property type="molecule type" value="Genomic_DNA"/>
</dbReference>
<proteinExistence type="predicted"/>
<feature type="domain" description="Tn3 transposase DDE" evidence="1">
    <location>
        <begin position="110"/>
        <end position="374"/>
    </location>
</feature>
<dbReference type="InterPro" id="IPR002513">
    <property type="entry name" value="Tn3_Tnp_DDE_dom"/>
</dbReference>
<keyword evidence="3" id="KW-1185">Reference proteome</keyword>
<evidence type="ECO:0000259" key="1">
    <source>
        <dbReference type="Pfam" id="PF01526"/>
    </source>
</evidence>
<gene>
    <name evidence="2" type="ORF">JOC74_003574</name>
</gene>
<dbReference type="Pfam" id="PF01526">
    <property type="entry name" value="DDE_Tnp_Tn3"/>
    <property type="match status" value="1"/>
</dbReference>
<protein>
    <recommendedName>
        <fullName evidence="1">Tn3 transposase DDE domain-containing protein</fullName>
    </recommendedName>
</protein>
<evidence type="ECO:0000313" key="2">
    <source>
        <dbReference type="EMBL" id="MBP1083064.1"/>
    </source>
</evidence>
<comment type="caution">
    <text evidence="2">The sequence shown here is derived from an EMBL/GenBank/DDBJ whole genome shotgun (WGS) entry which is preliminary data.</text>
</comment>
<sequence>MWIEGADRYRNPDEDLPQDFEERKEEHFQALKVPLEADLFISEIIRLMKDRLTLLNQGFKENSNQQVVITTKNNKGWIRVSPLEKQPDPPHLTQVKYEIKNRWSDINLLDLLKETDFHTGFTKHFKTTAEREILDRKTIQRRLLLSLYGLGTNTGLKAVSAGSNTDSYRELRYIRNKFIHKDHLRKANAEVTNNIIYNRMKEVWGEATTACASDSKHFGSWDQNLLSEWHPRYKRHEVMIYWHTDRKSACIYSQLKSCLSSEVAAMMEGVLRHCTDMEVDRNYVDTHGQSVVAFAFCHLLGFKLMPRFKNIGSQKLYRPEVGMNEEYPHLQEVLSRPINWDLIRQQYEQIIKYATALRLGTASAESILKSIYQRYETSNLSGFM</sequence>
<accession>A0ABS4D0A9</accession>
<dbReference type="Proteomes" id="UP000674416">
    <property type="component" value="Unassembled WGS sequence"/>
</dbReference>
<organism evidence="2 3">
    <name type="scientific">Bacillus capparidis</name>
    <dbReference type="NCBI Taxonomy" id="1840411"/>
    <lineage>
        <taxon>Bacteria</taxon>
        <taxon>Bacillati</taxon>
        <taxon>Bacillota</taxon>
        <taxon>Bacilli</taxon>
        <taxon>Bacillales</taxon>
        <taxon>Bacillaceae</taxon>
        <taxon>Bacillus</taxon>
    </lineage>
</organism>
<evidence type="ECO:0000313" key="3">
    <source>
        <dbReference type="Proteomes" id="UP000674416"/>
    </source>
</evidence>
<reference evidence="2 3" key="1">
    <citation type="submission" date="2021-01" db="EMBL/GenBank/DDBJ databases">
        <title>Genomic Encyclopedia of Type Strains, Phase IV (KMG-IV): sequencing the most valuable type-strain genomes for metagenomic binning, comparative biology and taxonomic classification.</title>
        <authorList>
            <person name="Goeker M."/>
        </authorList>
    </citation>
    <scope>NUCLEOTIDE SEQUENCE [LARGE SCALE GENOMIC DNA]</scope>
    <source>
        <strain evidence="2 3">DSM 103394</strain>
    </source>
</reference>
<name>A0ABS4D0A9_9BACI</name>